<proteinExistence type="predicted"/>
<feature type="domain" description="HTH luxR-type" evidence="5">
    <location>
        <begin position="139"/>
        <end position="204"/>
    </location>
</feature>
<dbReference type="PANTHER" id="PTHR44688:SF16">
    <property type="entry name" value="DNA-BINDING TRANSCRIPTIONAL ACTIVATOR DEVR_DOSR"/>
    <property type="match status" value="1"/>
</dbReference>
<dbReference type="AlphaFoldDB" id="A0A6M4H5H9"/>
<dbReference type="Pfam" id="PF00072">
    <property type="entry name" value="Response_reg"/>
    <property type="match status" value="1"/>
</dbReference>
<dbReference type="GO" id="GO:0000160">
    <property type="term" value="P:phosphorelay signal transduction system"/>
    <property type="evidence" value="ECO:0007669"/>
    <property type="project" value="InterPro"/>
</dbReference>
<dbReference type="Proteomes" id="UP000503096">
    <property type="component" value="Chromosome"/>
</dbReference>
<dbReference type="SMART" id="SM00421">
    <property type="entry name" value="HTH_LUXR"/>
    <property type="match status" value="1"/>
</dbReference>
<keyword evidence="3" id="KW-0804">Transcription</keyword>
<dbReference type="InParanoid" id="A0A6M4H5H9"/>
<dbReference type="PANTHER" id="PTHR44688">
    <property type="entry name" value="DNA-BINDING TRANSCRIPTIONAL ACTIVATOR DEVR_DOSR"/>
    <property type="match status" value="1"/>
</dbReference>
<keyword evidence="4" id="KW-0597">Phosphoprotein</keyword>
<dbReference type="InterPro" id="IPR036388">
    <property type="entry name" value="WH-like_DNA-bd_sf"/>
</dbReference>
<dbReference type="CDD" id="cd06170">
    <property type="entry name" value="LuxR_C_like"/>
    <property type="match status" value="1"/>
</dbReference>
<gene>
    <name evidence="7" type="primary">tmoT</name>
    <name evidence="7" type="ORF">DSM104440_01221</name>
</gene>
<dbReference type="Pfam" id="PF00196">
    <property type="entry name" value="GerE"/>
    <property type="match status" value="1"/>
</dbReference>
<dbReference type="InterPro" id="IPR000792">
    <property type="entry name" value="Tscrpt_reg_LuxR_C"/>
</dbReference>
<dbReference type="Gene3D" id="3.40.50.2300">
    <property type="match status" value="1"/>
</dbReference>
<evidence type="ECO:0000256" key="2">
    <source>
        <dbReference type="ARBA" id="ARBA00023125"/>
    </source>
</evidence>
<dbReference type="InterPro" id="IPR011006">
    <property type="entry name" value="CheY-like_superfamily"/>
</dbReference>
<dbReference type="InterPro" id="IPR016032">
    <property type="entry name" value="Sig_transdc_resp-reg_C-effctor"/>
</dbReference>
<dbReference type="InterPro" id="IPR001789">
    <property type="entry name" value="Sig_transdc_resp-reg_receiver"/>
</dbReference>
<keyword evidence="2" id="KW-0238">DNA-binding</keyword>
<dbReference type="GO" id="GO:0006355">
    <property type="term" value="P:regulation of DNA-templated transcription"/>
    <property type="evidence" value="ECO:0007669"/>
    <property type="project" value="InterPro"/>
</dbReference>
<dbReference type="KEGG" id="upl:DSM104440_01221"/>
<dbReference type="PROSITE" id="PS00622">
    <property type="entry name" value="HTH_LUXR_1"/>
    <property type="match status" value="1"/>
</dbReference>
<reference evidence="7 8" key="1">
    <citation type="submission" date="2020-04" db="EMBL/GenBank/DDBJ databases">
        <title>Usitatibacter rugosus gen. nov., sp. nov. and Usitatibacter palustris sp. nov., novel members of Usitatibacteraceae fam. nov. within the order Nitrosomonadales isolated from soil.</title>
        <authorList>
            <person name="Huber K.J."/>
            <person name="Neumann-Schaal M."/>
            <person name="Geppert A."/>
            <person name="Luckner M."/>
            <person name="Wanner G."/>
            <person name="Overmann J."/>
        </authorList>
    </citation>
    <scope>NUCLEOTIDE SEQUENCE [LARGE SCALE GENOMIC DNA]</scope>
    <source>
        <strain evidence="7 8">Swamp67</strain>
    </source>
</reference>
<evidence type="ECO:0000256" key="4">
    <source>
        <dbReference type="PROSITE-ProRule" id="PRU00169"/>
    </source>
</evidence>
<evidence type="ECO:0000313" key="8">
    <source>
        <dbReference type="Proteomes" id="UP000503096"/>
    </source>
</evidence>
<evidence type="ECO:0000313" key="7">
    <source>
        <dbReference type="EMBL" id="QJR14425.1"/>
    </source>
</evidence>
<dbReference type="CDD" id="cd17537">
    <property type="entry name" value="REC_FixJ"/>
    <property type="match status" value="1"/>
</dbReference>
<dbReference type="SMART" id="SM00448">
    <property type="entry name" value="REC"/>
    <property type="match status" value="1"/>
</dbReference>
<accession>A0A6M4H5H9</accession>
<evidence type="ECO:0000259" key="6">
    <source>
        <dbReference type="PROSITE" id="PS50110"/>
    </source>
</evidence>
<protein>
    <submittedName>
        <fullName evidence="7">Response regulator protein TmoT</fullName>
    </submittedName>
</protein>
<dbReference type="PROSITE" id="PS50043">
    <property type="entry name" value="HTH_LUXR_2"/>
    <property type="match status" value="1"/>
</dbReference>
<dbReference type="SUPFAM" id="SSF46894">
    <property type="entry name" value="C-terminal effector domain of the bipartite response regulators"/>
    <property type="match status" value="1"/>
</dbReference>
<dbReference type="EMBL" id="CP053073">
    <property type="protein sequence ID" value="QJR14425.1"/>
    <property type="molecule type" value="Genomic_DNA"/>
</dbReference>
<feature type="domain" description="Response regulatory" evidence="6">
    <location>
        <begin position="9"/>
        <end position="123"/>
    </location>
</feature>
<keyword evidence="1" id="KW-0805">Transcription regulation</keyword>
<sequence length="211" mass="23502">MNATVTEQVVHVVDDDESTRELMAWLMRKEAIPCRTHGDPRAFLAAVGPTSSGCLVLDLHMPGMTGLDIQRTLKERGVDLPIIFLSGRADVPRAVEAVKSGAIDFVEKPFDYKRIVALIRECLKRDAKASTDRQRRHVVAARIAQLTQREHEVLERVVAGQLNRVIAEGLDISIKTVEAHRAHIMEKLEVGSVAELVQATLEWKALSERGR</sequence>
<keyword evidence="8" id="KW-1185">Reference proteome</keyword>
<dbReference type="PROSITE" id="PS50110">
    <property type="entry name" value="RESPONSE_REGULATORY"/>
    <property type="match status" value="1"/>
</dbReference>
<dbReference type="Gene3D" id="1.10.10.10">
    <property type="entry name" value="Winged helix-like DNA-binding domain superfamily/Winged helix DNA-binding domain"/>
    <property type="match status" value="1"/>
</dbReference>
<evidence type="ECO:0000256" key="1">
    <source>
        <dbReference type="ARBA" id="ARBA00023015"/>
    </source>
</evidence>
<evidence type="ECO:0000256" key="3">
    <source>
        <dbReference type="ARBA" id="ARBA00023163"/>
    </source>
</evidence>
<dbReference type="SUPFAM" id="SSF52172">
    <property type="entry name" value="CheY-like"/>
    <property type="match status" value="1"/>
</dbReference>
<name>A0A6M4H5H9_9PROT</name>
<organism evidence="7 8">
    <name type="scientific">Usitatibacter palustris</name>
    <dbReference type="NCBI Taxonomy" id="2732487"/>
    <lineage>
        <taxon>Bacteria</taxon>
        <taxon>Pseudomonadati</taxon>
        <taxon>Pseudomonadota</taxon>
        <taxon>Betaproteobacteria</taxon>
        <taxon>Nitrosomonadales</taxon>
        <taxon>Usitatibacteraceae</taxon>
        <taxon>Usitatibacter</taxon>
    </lineage>
</organism>
<dbReference type="GO" id="GO:0003677">
    <property type="term" value="F:DNA binding"/>
    <property type="evidence" value="ECO:0007669"/>
    <property type="project" value="UniProtKB-KW"/>
</dbReference>
<evidence type="ECO:0000259" key="5">
    <source>
        <dbReference type="PROSITE" id="PS50043"/>
    </source>
</evidence>
<feature type="modified residue" description="4-aspartylphosphate" evidence="4">
    <location>
        <position position="58"/>
    </location>
</feature>
<dbReference type="PRINTS" id="PR00038">
    <property type="entry name" value="HTHLUXR"/>
</dbReference>